<gene>
    <name evidence="1" type="ORF">METZ01_LOCUS244192</name>
</gene>
<name>A0A382HVN4_9ZZZZ</name>
<feature type="non-terminal residue" evidence="1">
    <location>
        <position position="1"/>
    </location>
</feature>
<feature type="non-terminal residue" evidence="1">
    <location>
        <position position="66"/>
    </location>
</feature>
<reference evidence="1" key="1">
    <citation type="submission" date="2018-05" db="EMBL/GenBank/DDBJ databases">
        <authorList>
            <person name="Lanie J.A."/>
            <person name="Ng W.-L."/>
            <person name="Kazmierczak K.M."/>
            <person name="Andrzejewski T.M."/>
            <person name="Davidsen T.M."/>
            <person name="Wayne K.J."/>
            <person name="Tettelin H."/>
            <person name="Glass J.I."/>
            <person name="Rusch D."/>
            <person name="Podicherti R."/>
            <person name="Tsui H.-C.T."/>
            <person name="Winkler M.E."/>
        </authorList>
    </citation>
    <scope>NUCLEOTIDE SEQUENCE</scope>
</reference>
<organism evidence="1">
    <name type="scientific">marine metagenome</name>
    <dbReference type="NCBI Taxonomy" id="408172"/>
    <lineage>
        <taxon>unclassified sequences</taxon>
        <taxon>metagenomes</taxon>
        <taxon>ecological metagenomes</taxon>
    </lineage>
</organism>
<dbReference type="EMBL" id="UINC01063573">
    <property type="protein sequence ID" value="SVB91338.1"/>
    <property type="molecule type" value="Genomic_DNA"/>
</dbReference>
<accession>A0A382HVN4</accession>
<protein>
    <submittedName>
        <fullName evidence="1">Uncharacterized protein</fullName>
    </submittedName>
</protein>
<proteinExistence type="predicted"/>
<evidence type="ECO:0000313" key="1">
    <source>
        <dbReference type="EMBL" id="SVB91338.1"/>
    </source>
</evidence>
<sequence length="66" mass="7622">VIVDEPGHLRIEARSGRPFVNVRIQRSHVGVYLLPMYYHPEVLGSLTERKSGKGTLRFYEEEDPLI</sequence>
<dbReference type="AlphaFoldDB" id="A0A382HVN4"/>